<dbReference type="PANTHER" id="PTHR38011:SF7">
    <property type="entry name" value="2,5-DIAMINO-6-RIBOSYLAMINO-4(3H)-PYRIMIDINONE 5'-PHOSPHATE REDUCTASE"/>
    <property type="match status" value="1"/>
</dbReference>
<accession>A0A7T1B046</accession>
<evidence type="ECO:0000313" key="5">
    <source>
        <dbReference type="EMBL" id="QPM75298.1"/>
    </source>
</evidence>
<dbReference type="KEGG" id="sllo:ISP08_00750"/>
<dbReference type="Gene3D" id="3.40.430.10">
    <property type="entry name" value="Dihydrofolate Reductase, subunit A"/>
    <property type="match status" value="1"/>
</dbReference>
<comment type="pathway">
    <text evidence="1">Cofactor biosynthesis; riboflavin biosynthesis.</text>
</comment>
<dbReference type="PANTHER" id="PTHR38011">
    <property type="entry name" value="DIHYDROFOLATE REDUCTASE FAMILY PROTEIN (AFU_ORTHOLOGUE AFUA_8G06820)"/>
    <property type="match status" value="1"/>
</dbReference>
<sequence>MFKPKVIVHMSMSMNGNITGPYGSVVEGDALSNAYEEKHESFGSNAMLLGRKTIEEAFATEAMPQLPSNPKQYSRDEDFIADTPYDHYLISLDPSGKAAWTTNHTTFRERPEMHVVEVISENVSDAYLEHLRNIGVSYIFGGKDRNLDLSVVLDKLHHYFGFETVVVAGGGGINWSFFEQGFVDEVSIVLVPAVDDHYGRPQLFNNSNSSAEIKPQGFKIAHLEQLEGDIVWLHYTK</sequence>
<protein>
    <submittedName>
        <fullName evidence="5">Dihydrofolate reductase family protein</fullName>
    </submittedName>
</protein>
<dbReference type="InterPro" id="IPR002734">
    <property type="entry name" value="RibDG_C"/>
</dbReference>
<keyword evidence="2" id="KW-0521">NADP</keyword>
<proteinExistence type="predicted"/>
<keyword evidence="3" id="KW-0560">Oxidoreductase</keyword>
<evidence type="ECO:0000256" key="1">
    <source>
        <dbReference type="ARBA" id="ARBA00005104"/>
    </source>
</evidence>
<dbReference type="Proteomes" id="UP000594455">
    <property type="component" value="Chromosome"/>
</dbReference>
<dbReference type="InterPro" id="IPR024072">
    <property type="entry name" value="DHFR-like_dom_sf"/>
</dbReference>
<reference evidence="5 6" key="1">
    <citation type="submission" date="2020-10" db="EMBL/GenBank/DDBJ databases">
        <title>Closed genome sequences of Staphylococcus lloydii sp. nov. and Staphylococcus durrellii sp. nov. Isolated from Captive Fruit Bats (Pteropus livingstonii).</title>
        <authorList>
            <person name="Fountain K."/>
        </authorList>
    </citation>
    <scope>NUCLEOTIDE SEQUENCE [LARGE SCALE GENOMIC DNA]</scope>
    <source>
        <strain evidence="5 6">23_2_7_LY</strain>
    </source>
</reference>
<dbReference type="AlphaFoldDB" id="A0A7T1B046"/>
<evidence type="ECO:0000256" key="3">
    <source>
        <dbReference type="ARBA" id="ARBA00023002"/>
    </source>
</evidence>
<feature type="domain" description="Bacterial bifunctional deaminase-reductase C-terminal" evidence="4">
    <location>
        <begin position="4"/>
        <end position="230"/>
    </location>
</feature>
<dbReference type="RefSeq" id="WP_195718978.1">
    <property type="nucleotide sequence ID" value="NZ_CP064056.1"/>
</dbReference>
<keyword evidence="6" id="KW-1185">Reference proteome</keyword>
<dbReference type="GO" id="GO:0009231">
    <property type="term" value="P:riboflavin biosynthetic process"/>
    <property type="evidence" value="ECO:0007669"/>
    <property type="project" value="InterPro"/>
</dbReference>
<dbReference type="InterPro" id="IPR050765">
    <property type="entry name" value="Riboflavin_Biosynth_HTPR"/>
</dbReference>
<dbReference type="Pfam" id="PF01872">
    <property type="entry name" value="RibD_C"/>
    <property type="match status" value="1"/>
</dbReference>
<evidence type="ECO:0000256" key="2">
    <source>
        <dbReference type="ARBA" id="ARBA00022857"/>
    </source>
</evidence>
<dbReference type="EMBL" id="CP064056">
    <property type="protein sequence ID" value="QPM75298.1"/>
    <property type="molecule type" value="Genomic_DNA"/>
</dbReference>
<name>A0A7T1B046_9STAP</name>
<dbReference type="GO" id="GO:0008703">
    <property type="term" value="F:5-amino-6-(5-phosphoribosylamino)uracil reductase activity"/>
    <property type="evidence" value="ECO:0007669"/>
    <property type="project" value="InterPro"/>
</dbReference>
<dbReference type="SUPFAM" id="SSF53597">
    <property type="entry name" value="Dihydrofolate reductase-like"/>
    <property type="match status" value="1"/>
</dbReference>
<evidence type="ECO:0000313" key="6">
    <source>
        <dbReference type="Proteomes" id="UP000594455"/>
    </source>
</evidence>
<organism evidence="5 6">
    <name type="scientific">Staphylococcus lloydii</name>
    <dbReference type="NCBI Taxonomy" id="2781774"/>
    <lineage>
        <taxon>Bacteria</taxon>
        <taxon>Bacillati</taxon>
        <taxon>Bacillota</taxon>
        <taxon>Bacilli</taxon>
        <taxon>Bacillales</taxon>
        <taxon>Staphylococcaceae</taxon>
        <taxon>Staphylococcus</taxon>
    </lineage>
</organism>
<evidence type="ECO:0000259" key="4">
    <source>
        <dbReference type="Pfam" id="PF01872"/>
    </source>
</evidence>
<gene>
    <name evidence="5" type="ORF">ISP08_00750</name>
</gene>